<dbReference type="GeneID" id="68917813"/>
<accession>B6IGA5</accession>
<dbReference type="EMBL" id="HE600909">
    <property type="protein sequence ID" value="CAR98935.1"/>
    <property type="molecule type" value="Genomic_DNA"/>
</dbReference>
<protein>
    <submittedName>
        <fullName evidence="2">Protein CBG26333</fullName>
    </submittedName>
</protein>
<organism evidence="2 3">
    <name type="scientific">Caenorhabditis briggsae</name>
    <dbReference type="NCBI Taxonomy" id="6238"/>
    <lineage>
        <taxon>Eukaryota</taxon>
        <taxon>Metazoa</taxon>
        <taxon>Ecdysozoa</taxon>
        <taxon>Nematoda</taxon>
        <taxon>Chromadorea</taxon>
        <taxon>Rhabditida</taxon>
        <taxon>Rhabditina</taxon>
        <taxon>Rhabditomorpha</taxon>
        <taxon>Rhabditoidea</taxon>
        <taxon>Rhabditidae</taxon>
        <taxon>Peloderinae</taxon>
        <taxon>Caenorhabditis</taxon>
    </lineage>
</organism>
<feature type="region of interest" description="Disordered" evidence="1">
    <location>
        <begin position="1"/>
        <end position="24"/>
    </location>
</feature>
<dbReference type="KEGG" id="cbr:CBG_26333"/>
<reference evidence="2 3" key="2">
    <citation type="journal article" date="2011" name="PLoS Genet.">
        <title>Caenorhabditis briggsae recombinant inbred line genotypes reveal inter-strain incompatibility and the evolution of recombination.</title>
        <authorList>
            <person name="Ross J.A."/>
            <person name="Koboldt D.C."/>
            <person name="Staisch J.E."/>
            <person name="Chamberlin H.M."/>
            <person name="Gupta B.P."/>
            <person name="Miller R.D."/>
            <person name="Baird S.E."/>
            <person name="Haag E.S."/>
        </authorList>
    </citation>
    <scope>NUCLEOTIDE SEQUENCE [LARGE SCALE GENOMIC DNA]</scope>
    <source>
        <strain evidence="2 3">AF16</strain>
    </source>
</reference>
<sequence length="78" mass="8932">MLKKRLRHHAPFPRGHSHIHTKKRLTTKPIVLTGPCSDEQKKTFLIEMARGGMKGMNGLTRVEWKKGRRIPTTTTTVT</sequence>
<dbReference type="RefSeq" id="XP_045098502.1">
    <property type="nucleotide sequence ID" value="XM_045235491.1"/>
</dbReference>
<evidence type="ECO:0000313" key="3">
    <source>
        <dbReference type="Proteomes" id="UP000008549"/>
    </source>
</evidence>
<dbReference type="AlphaFoldDB" id="B6IGA5"/>
<evidence type="ECO:0000256" key="1">
    <source>
        <dbReference type="SAM" id="MobiDB-lite"/>
    </source>
</evidence>
<dbReference type="Proteomes" id="UP000008549">
    <property type="component" value="Unassembled WGS sequence"/>
</dbReference>
<dbReference type="CTD" id="68917813"/>
<name>B6IGA5_CAEBR</name>
<dbReference type="InParanoid" id="B6IGA5"/>
<reference evidence="2 3" key="1">
    <citation type="journal article" date="2003" name="PLoS Biol.">
        <title>The genome sequence of Caenorhabditis briggsae: a platform for comparative genomics.</title>
        <authorList>
            <person name="Stein L.D."/>
            <person name="Bao Z."/>
            <person name="Blasiar D."/>
            <person name="Blumenthal T."/>
            <person name="Brent M.R."/>
            <person name="Chen N."/>
            <person name="Chinwalla A."/>
            <person name="Clarke L."/>
            <person name="Clee C."/>
            <person name="Coghlan A."/>
            <person name="Coulson A."/>
            <person name="D'Eustachio P."/>
            <person name="Fitch D.H."/>
            <person name="Fulton L.A."/>
            <person name="Fulton R.E."/>
            <person name="Griffiths-Jones S."/>
            <person name="Harris T.W."/>
            <person name="Hillier L.W."/>
            <person name="Kamath R."/>
            <person name="Kuwabara P.E."/>
            <person name="Mardis E.R."/>
            <person name="Marra M.A."/>
            <person name="Miner T.L."/>
            <person name="Minx P."/>
            <person name="Mullikin J.C."/>
            <person name="Plumb R.W."/>
            <person name="Rogers J."/>
            <person name="Schein J.E."/>
            <person name="Sohrmann M."/>
            <person name="Spieth J."/>
            <person name="Stajich J.E."/>
            <person name="Wei C."/>
            <person name="Willey D."/>
            <person name="Wilson R.K."/>
            <person name="Durbin R."/>
            <person name="Waterston R.H."/>
        </authorList>
    </citation>
    <scope>NUCLEOTIDE SEQUENCE [LARGE SCALE GENOMIC DNA]</scope>
    <source>
        <strain evidence="2 3">AF16</strain>
    </source>
</reference>
<keyword evidence="3" id="KW-1185">Reference proteome</keyword>
<dbReference type="HOGENOM" id="CLU_2624222_0_0_1"/>
<evidence type="ECO:0000313" key="2">
    <source>
        <dbReference type="EMBL" id="CAR98935.1"/>
    </source>
</evidence>
<feature type="region of interest" description="Disordered" evidence="1">
    <location>
        <begin position="59"/>
        <end position="78"/>
    </location>
</feature>
<proteinExistence type="predicted"/>
<gene>
    <name evidence="2" type="ORF">CBG26333</name>
    <name evidence="2" type="ORF">CBG_26333</name>
</gene>